<dbReference type="EMBL" id="QEKH01000023">
    <property type="protein sequence ID" value="PVY38991.1"/>
    <property type="molecule type" value="Genomic_DNA"/>
</dbReference>
<organism evidence="2 3">
    <name type="scientific">Victivallis vadensis</name>
    <dbReference type="NCBI Taxonomy" id="172901"/>
    <lineage>
        <taxon>Bacteria</taxon>
        <taxon>Pseudomonadati</taxon>
        <taxon>Lentisphaerota</taxon>
        <taxon>Lentisphaeria</taxon>
        <taxon>Victivallales</taxon>
        <taxon>Victivallaceae</taxon>
        <taxon>Victivallis</taxon>
    </lineage>
</organism>
<evidence type="ECO:0000256" key="1">
    <source>
        <dbReference type="SAM" id="SignalP"/>
    </source>
</evidence>
<accession>A0A2U1ARK7</accession>
<dbReference type="AlphaFoldDB" id="A0A2U1ARK7"/>
<dbReference type="GeneID" id="78296150"/>
<proteinExistence type="predicted"/>
<sequence>MWFKPLLSAGICAVLCTGAAAGALTKPFNYRGTQYRLTVSPSGRLENCFTGKEKFFSSLELYGSYEHPGESYDDRMFQGNASPVSTAVEKRDGNRVRLVSTGMLGNAKVRQAAAFEQTVDLEPSGFTMHWKVTSKVPMKTHTLVFSAIMQTPVEPMIDLGIVAGSQRDQVITIPASCERNKGLRKYGIGIMWFSFPDAILNIVAGEKSCFTALDCRSWGEPLFRLDFTPVSAWKNNLAEYPAGTVWEWSVAFRFEPYED</sequence>
<reference evidence="2 3" key="1">
    <citation type="submission" date="2018-04" db="EMBL/GenBank/DDBJ databases">
        <title>Genomic Encyclopedia of Type Strains, Phase IV (KMG-IV): sequencing the most valuable type-strain genomes for metagenomic binning, comparative biology and taxonomic classification.</title>
        <authorList>
            <person name="Goeker M."/>
        </authorList>
    </citation>
    <scope>NUCLEOTIDE SEQUENCE [LARGE SCALE GENOMIC DNA]</scope>
    <source>
        <strain evidence="2 3">DSM 14823</strain>
    </source>
</reference>
<evidence type="ECO:0000313" key="2">
    <source>
        <dbReference type="EMBL" id="PVY38991.1"/>
    </source>
</evidence>
<protein>
    <submittedName>
        <fullName evidence="2">Uncharacterized protein</fullName>
    </submittedName>
</protein>
<evidence type="ECO:0000313" key="3">
    <source>
        <dbReference type="Proteomes" id="UP000245959"/>
    </source>
</evidence>
<feature type="chain" id="PRO_5015681949" evidence="1">
    <location>
        <begin position="23"/>
        <end position="259"/>
    </location>
</feature>
<gene>
    <name evidence="2" type="ORF">C8D82_12344</name>
</gene>
<comment type="caution">
    <text evidence="2">The sequence shown here is derived from an EMBL/GenBank/DDBJ whole genome shotgun (WGS) entry which is preliminary data.</text>
</comment>
<feature type="signal peptide" evidence="1">
    <location>
        <begin position="1"/>
        <end position="22"/>
    </location>
</feature>
<name>A0A2U1ARK7_9BACT</name>
<keyword evidence="3" id="KW-1185">Reference proteome</keyword>
<dbReference type="RefSeq" id="WP_116884860.1">
    <property type="nucleotide sequence ID" value="NZ_CABMMC010000054.1"/>
</dbReference>
<keyword evidence="1" id="KW-0732">Signal</keyword>
<dbReference type="Proteomes" id="UP000245959">
    <property type="component" value="Unassembled WGS sequence"/>
</dbReference>